<feature type="domain" description="Protein kinase" evidence="1">
    <location>
        <begin position="1"/>
        <end position="180"/>
    </location>
</feature>
<dbReference type="SMART" id="SM00220">
    <property type="entry name" value="S_TKc"/>
    <property type="match status" value="1"/>
</dbReference>
<dbReference type="InterPro" id="IPR011009">
    <property type="entry name" value="Kinase-like_dom_sf"/>
</dbReference>
<reference evidence="2 3" key="1">
    <citation type="submission" date="2024-09" db="EMBL/GenBank/DDBJ databases">
        <title>A chromosome-level genome assembly of Gray's grenadier anchovy, Coilia grayii.</title>
        <authorList>
            <person name="Fu Z."/>
        </authorList>
    </citation>
    <scope>NUCLEOTIDE SEQUENCE [LARGE SCALE GENOMIC DNA]</scope>
    <source>
        <strain evidence="2">G4</strain>
        <tissue evidence="2">Muscle</tissue>
    </source>
</reference>
<dbReference type="Proteomes" id="UP001591681">
    <property type="component" value="Unassembled WGS sequence"/>
</dbReference>
<protein>
    <recommendedName>
        <fullName evidence="1">Protein kinase domain-containing protein</fullName>
    </recommendedName>
</protein>
<organism evidence="2 3">
    <name type="scientific">Coilia grayii</name>
    <name type="common">Gray's grenadier anchovy</name>
    <dbReference type="NCBI Taxonomy" id="363190"/>
    <lineage>
        <taxon>Eukaryota</taxon>
        <taxon>Metazoa</taxon>
        <taxon>Chordata</taxon>
        <taxon>Craniata</taxon>
        <taxon>Vertebrata</taxon>
        <taxon>Euteleostomi</taxon>
        <taxon>Actinopterygii</taxon>
        <taxon>Neopterygii</taxon>
        <taxon>Teleostei</taxon>
        <taxon>Clupei</taxon>
        <taxon>Clupeiformes</taxon>
        <taxon>Clupeoidei</taxon>
        <taxon>Engraulidae</taxon>
        <taxon>Coilinae</taxon>
        <taxon>Coilia</taxon>
    </lineage>
</organism>
<dbReference type="Pfam" id="PF00069">
    <property type="entry name" value="Pkinase"/>
    <property type="match status" value="1"/>
</dbReference>
<dbReference type="GO" id="GO:0004674">
    <property type="term" value="F:protein serine/threonine kinase activity"/>
    <property type="evidence" value="ECO:0007669"/>
    <property type="project" value="UniProtKB-ARBA"/>
</dbReference>
<gene>
    <name evidence="2" type="ORF">ACEWY4_019734</name>
</gene>
<dbReference type="Gene3D" id="1.10.510.10">
    <property type="entry name" value="Transferase(Phosphotransferase) domain 1"/>
    <property type="match status" value="1"/>
</dbReference>
<comment type="caution">
    <text evidence="2">The sequence shown here is derived from an EMBL/GenBank/DDBJ whole genome shotgun (WGS) entry which is preliminary data.</text>
</comment>
<accession>A0ABD1JDS1</accession>
<dbReference type="PROSITE" id="PS50011">
    <property type="entry name" value="PROTEIN_KINASE_DOM"/>
    <property type="match status" value="1"/>
</dbReference>
<dbReference type="InterPro" id="IPR000719">
    <property type="entry name" value="Prot_kinase_dom"/>
</dbReference>
<dbReference type="InterPro" id="IPR045269">
    <property type="entry name" value="Atg1-like"/>
</dbReference>
<name>A0ABD1JDS1_9TELE</name>
<proteinExistence type="predicted"/>
<evidence type="ECO:0000313" key="3">
    <source>
        <dbReference type="Proteomes" id="UP001591681"/>
    </source>
</evidence>
<evidence type="ECO:0000259" key="1">
    <source>
        <dbReference type="PROSITE" id="PS50011"/>
    </source>
</evidence>
<dbReference type="EMBL" id="JBHFQA010000017">
    <property type="protein sequence ID" value="KAL2084216.1"/>
    <property type="molecule type" value="Genomic_DNA"/>
</dbReference>
<evidence type="ECO:0000313" key="2">
    <source>
        <dbReference type="EMBL" id="KAL2084216.1"/>
    </source>
</evidence>
<dbReference type="SUPFAM" id="SSF56112">
    <property type="entry name" value="Protein kinase-like (PK-like)"/>
    <property type="match status" value="1"/>
</dbReference>
<keyword evidence="3" id="KW-1185">Reference proteome</keyword>
<dbReference type="GO" id="GO:0006914">
    <property type="term" value="P:autophagy"/>
    <property type="evidence" value="ECO:0007669"/>
    <property type="project" value="UniProtKB-ARBA"/>
</dbReference>
<dbReference type="PANTHER" id="PTHR24348">
    <property type="entry name" value="SERINE/THREONINE-PROTEIN KINASE UNC-51-RELATED"/>
    <property type="match status" value="1"/>
</dbReference>
<dbReference type="AlphaFoldDB" id="A0ABD1JDS1"/>
<sequence length="180" mass="20358">MMAVSRKEHQILIVHEYIHGANLHQILHRKCPIKISERTKTAYLTDWGLANMRDSLAQFGAAAPGDFCGPQGAGTDLYMAPEIFLHNSHCTTMSDMWSLGLTYLEMFTSCEPWTLNNRSALNGLLSKQEPPHALAKLQPHLTDIVKPLVEYKPESRMNSKDLVACLKSKVDLVKRYGYTW</sequence>